<evidence type="ECO:0000259" key="6">
    <source>
        <dbReference type="PROSITE" id="PS51296"/>
    </source>
</evidence>
<keyword evidence="1" id="KW-0001">2Fe-2S</keyword>
<dbReference type="InterPro" id="IPR050584">
    <property type="entry name" value="Cholesterol_7-desaturase"/>
</dbReference>
<dbReference type="GO" id="GO:0046872">
    <property type="term" value="F:metal ion binding"/>
    <property type="evidence" value="ECO:0007669"/>
    <property type="project" value="UniProtKB-KW"/>
</dbReference>
<evidence type="ECO:0000313" key="8">
    <source>
        <dbReference type="Proteomes" id="UP000290819"/>
    </source>
</evidence>
<feature type="domain" description="Rieske" evidence="6">
    <location>
        <begin position="21"/>
        <end position="124"/>
    </location>
</feature>
<dbReference type="OrthoDB" id="9800776at2"/>
<organism evidence="7 8">
    <name type="scientific">Bradyrhizobium betae</name>
    <dbReference type="NCBI Taxonomy" id="244734"/>
    <lineage>
        <taxon>Bacteria</taxon>
        <taxon>Pseudomonadati</taxon>
        <taxon>Pseudomonadota</taxon>
        <taxon>Alphaproteobacteria</taxon>
        <taxon>Hyphomicrobiales</taxon>
        <taxon>Nitrobacteraceae</taxon>
        <taxon>Bradyrhizobium</taxon>
    </lineage>
</organism>
<evidence type="ECO:0000256" key="3">
    <source>
        <dbReference type="ARBA" id="ARBA00023002"/>
    </source>
</evidence>
<dbReference type="GO" id="GO:0051213">
    <property type="term" value="F:dioxygenase activity"/>
    <property type="evidence" value="ECO:0007669"/>
    <property type="project" value="UniProtKB-KW"/>
</dbReference>
<dbReference type="PANTHER" id="PTHR21266:SF60">
    <property type="entry name" value="3-KETOSTEROID-9-ALPHA-MONOOXYGENASE, OXYGENASE COMPONENT"/>
    <property type="match status" value="1"/>
</dbReference>
<accession>A0A4Q1VU43</accession>
<evidence type="ECO:0000256" key="1">
    <source>
        <dbReference type="ARBA" id="ARBA00022714"/>
    </source>
</evidence>
<dbReference type="SUPFAM" id="SSF55961">
    <property type="entry name" value="Bet v1-like"/>
    <property type="match status" value="1"/>
</dbReference>
<protein>
    <submittedName>
        <fullName evidence="7">Aromatic-ring-hydroxylating dioxygenase subunit alpha</fullName>
    </submittedName>
</protein>
<dbReference type="PROSITE" id="PS51296">
    <property type="entry name" value="RIESKE"/>
    <property type="match status" value="1"/>
</dbReference>
<dbReference type="InterPro" id="IPR036922">
    <property type="entry name" value="Rieske_2Fe-2S_sf"/>
</dbReference>
<proteinExistence type="predicted"/>
<keyword evidence="5" id="KW-0411">Iron-sulfur</keyword>
<evidence type="ECO:0000313" key="7">
    <source>
        <dbReference type="EMBL" id="RXT53947.1"/>
    </source>
</evidence>
<keyword evidence="4" id="KW-0408">Iron</keyword>
<keyword evidence="8" id="KW-1185">Reference proteome</keyword>
<dbReference type="Pfam" id="PF00355">
    <property type="entry name" value="Rieske"/>
    <property type="match status" value="1"/>
</dbReference>
<dbReference type="Gene3D" id="3.90.380.10">
    <property type="entry name" value="Naphthalene 1,2-dioxygenase Alpha Subunit, Chain A, domain 1"/>
    <property type="match status" value="1"/>
</dbReference>
<dbReference type="GO" id="GO:0051537">
    <property type="term" value="F:2 iron, 2 sulfur cluster binding"/>
    <property type="evidence" value="ECO:0007669"/>
    <property type="project" value="UniProtKB-KW"/>
</dbReference>
<dbReference type="SUPFAM" id="SSF50022">
    <property type="entry name" value="ISP domain"/>
    <property type="match status" value="1"/>
</dbReference>
<sequence>MVIASTWDTERADYRAIVNEWHVVRRSAEVAEDAIVSARLLGEDIILWRHDGEVHAWKDYCRHRGARLSLGWVKDGCVVCPYHGWEYGSDGACRRYPAHPTTRPTSRAAAFRHHAVERYGYIWVCMGNPVAAVPPFPVWEDATYRKVQAGPYHYNANALRAVENFLDPAHFPFVHANLNGNPDDPDELVDYDVVLTDEGLRTSEITLFQPHGDHRGIPITARYHYYCFRPTTAYFNKKTGDVERFCTFLAVTPVDLENCVLHLTAAVNFGLDIAVEQIVTRMDKVYEQDRVIVESQRPKTLPLHPKDEIHLRSDLLGVEYRRWIRALAGNGPMPDRAQDPAAEDAVAD</sequence>
<dbReference type="Gene3D" id="2.102.10.10">
    <property type="entry name" value="Rieske [2Fe-2S] iron-sulphur domain"/>
    <property type="match status" value="1"/>
</dbReference>
<dbReference type="Proteomes" id="UP000290819">
    <property type="component" value="Unassembled WGS sequence"/>
</dbReference>
<dbReference type="EMBL" id="MZXW01000004">
    <property type="protein sequence ID" value="RXT53947.1"/>
    <property type="molecule type" value="Genomic_DNA"/>
</dbReference>
<keyword evidence="3" id="KW-0560">Oxidoreductase</keyword>
<keyword evidence="7" id="KW-0223">Dioxygenase</keyword>
<gene>
    <name evidence="7" type="ORF">B5V03_00285</name>
</gene>
<evidence type="ECO:0000256" key="4">
    <source>
        <dbReference type="ARBA" id="ARBA00023004"/>
    </source>
</evidence>
<reference evidence="7 8" key="1">
    <citation type="submission" date="2017-03" db="EMBL/GenBank/DDBJ databases">
        <authorList>
            <person name="Safronova V.I."/>
            <person name="Sazanova A.L."/>
            <person name="Chirak E.R."/>
        </authorList>
    </citation>
    <scope>NUCLEOTIDE SEQUENCE [LARGE SCALE GENOMIC DNA]</scope>
    <source>
        <strain evidence="7 8">Opo-243</strain>
    </source>
</reference>
<dbReference type="RefSeq" id="WP_129267292.1">
    <property type="nucleotide sequence ID" value="NZ_MZXW01000004.1"/>
</dbReference>
<evidence type="ECO:0000256" key="5">
    <source>
        <dbReference type="ARBA" id="ARBA00023014"/>
    </source>
</evidence>
<dbReference type="CDD" id="cd03469">
    <property type="entry name" value="Rieske_RO_Alpha_N"/>
    <property type="match status" value="1"/>
</dbReference>
<dbReference type="Pfam" id="PF19112">
    <property type="entry name" value="VanA_C"/>
    <property type="match status" value="1"/>
</dbReference>
<keyword evidence="2" id="KW-0479">Metal-binding</keyword>
<name>A0A4Q1VU43_9BRAD</name>
<evidence type="ECO:0000256" key="2">
    <source>
        <dbReference type="ARBA" id="ARBA00022723"/>
    </source>
</evidence>
<dbReference type="AlphaFoldDB" id="A0A4Q1VU43"/>
<dbReference type="PANTHER" id="PTHR21266">
    <property type="entry name" value="IRON-SULFUR DOMAIN CONTAINING PROTEIN"/>
    <property type="match status" value="1"/>
</dbReference>
<comment type="caution">
    <text evidence="7">The sequence shown here is derived from an EMBL/GenBank/DDBJ whole genome shotgun (WGS) entry which is preliminary data.</text>
</comment>
<dbReference type="InterPro" id="IPR017941">
    <property type="entry name" value="Rieske_2Fe-2S"/>
</dbReference>
<dbReference type="InterPro" id="IPR044043">
    <property type="entry name" value="VanA_C_cat"/>
</dbReference>